<dbReference type="Pfam" id="PF14634">
    <property type="entry name" value="zf-RING_5"/>
    <property type="match status" value="1"/>
</dbReference>
<dbReference type="GO" id="GO:0061630">
    <property type="term" value="F:ubiquitin protein ligase activity"/>
    <property type="evidence" value="ECO:0007669"/>
    <property type="project" value="InterPro"/>
</dbReference>
<feature type="coiled-coil region" evidence="2">
    <location>
        <begin position="136"/>
        <end position="163"/>
    </location>
</feature>
<proteinExistence type="predicted"/>
<sequence length="385" mass="42457">MDFTLRCNDLKCRNLLPDKAVVTTCSHVFCEACFDRCQQDLRDNSLRIDGGIRQCPACHTKLVNPDDAVVTNLQPAEDYKTSVLSGLSPTIIMECAGRGLAFFSYQVTQEVVYQEFLATSLTAKFSKLKAEFDNVVHSANAQIGDLQEKLEDMKGERQDLIGKNNQLVSAFRDKNKVYQHLQKEYQILKAKNMTNDVRTAASDDAEMAVQSAAPQRHTDRLGPRGANMNPYVQPHTDRRGMERIHSRQKTGGSGGSSGDGLGWDDPTYGSRTYTARGYKSLGYSAHSNSLTDAESVPVGATPSQHRTRLPMPHPGPSLGMGSQNTSVFAGSSRSQLNAVETNPFNPMYAQQASNHQQRLRNTAVPRSRQVPLPGHHGPSMHHGIR</sequence>
<dbReference type="SUPFAM" id="SSF57850">
    <property type="entry name" value="RING/U-box"/>
    <property type="match status" value="1"/>
</dbReference>
<dbReference type="GO" id="GO:0000795">
    <property type="term" value="C:synaptonemal complex"/>
    <property type="evidence" value="ECO:0007669"/>
    <property type="project" value="InterPro"/>
</dbReference>
<dbReference type="Gene3D" id="3.30.40.10">
    <property type="entry name" value="Zinc/RING finger domain, C3HC4 (zinc finger)"/>
    <property type="match status" value="1"/>
</dbReference>
<feature type="region of interest" description="Disordered" evidence="3">
    <location>
        <begin position="207"/>
        <end position="263"/>
    </location>
</feature>
<dbReference type="PANTHER" id="PTHR14305:SF0">
    <property type="entry name" value="E3 UBIQUITIN-PROTEIN LIGASE CCNB1IP1"/>
    <property type="match status" value="1"/>
</dbReference>
<evidence type="ECO:0000313" key="5">
    <source>
        <dbReference type="EMBL" id="KAF1984688.1"/>
    </source>
</evidence>
<dbReference type="PROSITE" id="PS50089">
    <property type="entry name" value="ZF_RING_2"/>
    <property type="match status" value="1"/>
</dbReference>
<name>A0A6G1GVB7_9PEZI</name>
<keyword evidence="1" id="KW-0863">Zinc-finger</keyword>
<organism evidence="5 6">
    <name type="scientific">Aulographum hederae CBS 113979</name>
    <dbReference type="NCBI Taxonomy" id="1176131"/>
    <lineage>
        <taxon>Eukaryota</taxon>
        <taxon>Fungi</taxon>
        <taxon>Dikarya</taxon>
        <taxon>Ascomycota</taxon>
        <taxon>Pezizomycotina</taxon>
        <taxon>Dothideomycetes</taxon>
        <taxon>Pleosporomycetidae</taxon>
        <taxon>Aulographales</taxon>
        <taxon>Aulographaceae</taxon>
    </lineage>
</organism>
<dbReference type="PANTHER" id="PTHR14305">
    <property type="entry name" value="E3 UBIQUITIN-PROTEIN LIGASE CCNB1IP1"/>
    <property type="match status" value="1"/>
</dbReference>
<dbReference type="AlphaFoldDB" id="A0A6G1GVB7"/>
<gene>
    <name evidence="5" type="ORF">K402DRAFT_422601</name>
</gene>
<keyword evidence="1" id="KW-0862">Zinc</keyword>
<feature type="compositionally biased region" description="Gly residues" evidence="3">
    <location>
        <begin position="251"/>
        <end position="261"/>
    </location>
</feature>
<keyword evidence="2" id="KW-0175">Coiled coil</keyword>
<protein>
    <recommendedName>
        <fullName evidence="4">RING-type domain-containing protein</fullName>
    </recommendedName>
</protein>
<dbReference type="GO" id="GO:0008270">
    <property type="term" value="F:zinc ion binding"/>
    <property type="evidence" value="ECO:0007669"/>
    <property type="project" value="UniProtKB-KW"/>
</dbReference>
<reference evidence="5" key="1">
    <citation type="journal article" date="2020" name="Stud. Mycol.">
        <title>101 Dothideomycetes genomes: a test case for predicting lifestyles and emergence of pathogens.</title>
        <authorList>
            <person name="Haridas S."/>
            <person name="Albert R."/>
            <person name="Binder M."/>
            <person name="Bloem J."/>
            <person name="Labutti K."/>
            <person name="Salamov A."/>
            <person name="Andreopoulos B."/>
            <person name="Baker S."/>
            <person name="Barry K."/>
            <person name="Bills G."/>
            <person name="Bluhm B."/>
            <person name="Cannon C."/>
            <person name="Castanera R."/>
            <person name="Culley D."/>
            <person name="Daum C."/>
            <person name="Ezra D."/>
            <person name="Gonzalez J."/>
            <person name="Henrissat B."/>
            <person name="Kuo A."/>
            <person name="Liang C."/>
            <person name="Lipzen A."/>
            <person name="Lutzoni F."/>
            <person name="Magnuson J."/>
            <person name="Mondo S."/>
            <person name="Nolan M."/>
            <person name="Ohm R."/>
            <person name="Pangilinan J."/>
            <person name="Park H.-J."/>
            <person name="Ramirez L."/>
            <person name="Alfaro M."/>
            <person name="Sun H."/>
            <person name="Tritt A."/>
            <person name="Yoshinaga Y."/>
            <person name="Zwiers L.-H."/>
            <person name="Turgeon B."/>
            <person name="Goodwin S."/>
            <person name="Spatafora J."/>
            <person name="Crous P."/>
            <person name="Grigoriev I."/>
        </authorList>
    </citation>
    <scope>NUCLEOTIDE SEQUENCE</scope>
    <source>
        <strain evidence="5">CBS 113979</strain>
    </source>
</reference>
<evidence type="ECO:0000259" key="4">
    <source>
        <dbReference type="PROSITE" id="PS50089"/>
    </source>
</evidence>
<keyword evidence="6" id="KW-1185">Reference proteome</keyword>
<dbReference type="InterPro" id="IPR042448">
    <property type="entry name" value="CCNB1IP1"/>
</dbReference>
<evidence type="ECO:0000256" key="2">
    <source>
        <dbReference type="SAM" id="Coils"/>
    </source>
</evidence>
<feature type="compositionally biased region" description="Basic and acidic residues" evidence="3">
    <location>
        <begin position="235"/>
        <end position="245"/>
    </location>
</feature>
<evidence type="ECO:0000256" key="3">
    <source>
        <dbReference type="SAM" id="MobiDB-lite"/>
    </source>
</evidence>
<dbReference type="OrthoDB" id="441210at2759"/>
<dbReference type="GO" id="GO:0007131">
    <property type="term" value="P:reciprocal meiotic recombination"/>
    <property type="evidence" value="ECO:0007669"/>
    <property type="project" value="InterPro"/>
</dbReference>
<evidence type="ECO:0000256" key="1">
    <source>
        <dbReference type="PROSITE-ProRule" id="PRU00175"/>
    </source>
</evidence>
<dbReference type="Proteomes" id="UP000800041">
    <property type="component" value="Unassembled WGS sequence"/>
</dbReference>
<dbReference type="InterPro" id="IPR013083">
    <property type="entry name" value="Znf_RING/FYVE/PHD"/>
</dbReference>
<evidence type="ECO:0000313" key="6">
    <source>
        <dbReference type="Proteomes" id="UP000800041"/>
    </source>
</evidence>
<dbReference type="EMBL" id="ML977166">
    <property type="protein sequence ID" value="KAF1984688.1"/>
    <property type="molecule type" value="Genomic_DNA"/>
</dbReference>
<keyword evidence="1" id="KW-0479">Metal-binding</keyword>
<feature type="domain" description="RING-type" evidence="4">
    <location>
        <begin position="12"/>
        <end position="59"/>
    </location>
</feature>
<dbReference type="InterPro" id="IPR001841">
    <property type="entry name" value="Znf_RING"/>
</dbReference>
<accession>A0A6G1GVB7</accession>